<proteinExistence type="predicted"/>
<dbReference type="Proteomes" id="UP000178129">
    <property type="component" value="Unassembled WGS sequence"/>
</dbReference>
<evidence type="ECO:0000313" key="1">
    <source>
        <dbReference type="EMBL" id="CZT05805.1"/>
    </source>
</evidence>
<organism evidence="1 2">
    <name type="scientific">Rhynchosporium graminicola</name>
    <dbReference type="NCBI Taxonomy" id="2792576"/>
    <lineage>
        <taxon>Eukaryota</taxon>
        <taxon>Fungi</taxon>
        <taxon>Dikarya</taxon>
        <taxon>Ascomycota</taxon>
        <taxon>Pezizomycotina</taxon>
        <taxon>Leotiomycetes</taxon>
        <taxon>Helotiales</taxon>
        <taxon>Ploettnerulaceae</taxon>
        <taxon>Rhynchosporium</taxon>
    </lineage>
</organism>
<evidence type="ECO:0000313" key="2">
    <source>
        <dbReference type="Proteomes" id="UP000178129"/>
    </source>
</evidence>
<protein>
    <submittedName>
        <fullName evidence="1">Uncharacterized protein</fullName>
    </submittedName>
</protein>
<accession>A0A1E1L5R1</accession>
<dbReference type="AlphaFoldDB" id="A0A1E1L5R1"/>
<comment type="caution">
    <text evidence="1">The sequence shown here is derived from an EMBL/GenBank/DDBJ whole genome shotgun (WGS) entry which is preliminary data.</text>
</comment>
<dbReference type="EMBL" id="FJUW01000036">
    <property type="protein sequence ID" value="CZT05805.1"/>
    <property type="molecule type" value="Genomic_DNA"/>
</dbReference>
<keyword evidence="2" id="KW-1185">Reference proteome</keyword>
<name>A0A1E1L5R1_9HELO</name>
<sequence>MSMLRFSAVSLESLPLMSLFDDILTRSDIPQLEAIV</sequence>
<reference evidence="2" key="1">
    <citation type="submission" date="2016-03" db="EMBL/GenBank/DDBJ databases">
        <authorList>
            <person name="Ploux O."/>
        </authorList>
    </citation>
    <scope>NUCLEOTIDE SEQUENCE [LARGE SCALE GENOMIC DNA]</scope>
    <source>
        <strain evidence="2">UK7</strain>
    </source>
</reference>
<dbReference type="InParanoid" id="A0A1E1L5R1"/>
<gene>
    <name evidence="1" type="ORF">RCO7_14845</name>
</gene>